<sequence length="576" mass="63746">MSEEECSKSQLKKLIKRSNTQRAIAVNAIQSQISKVFFKDLFFRRVHGLDCRIPKHVVSVDEKYVRRCLEFIHNTALRATNMEPKFFGGNAYGSGHFVFECPLPSESGRVVISGNAGDGWSLGTIMETKSMINILNSTLLQQFGASHRSDNLNRMNFSDPEGLVCYDFMDSPTDLPITSLYKLEKEKPSHKYGSISVHKRLVSTSSTTSTGSDQLSSASSTLSQGMIQCTWKHGIPHFVFSADDQKEVYVAKSRKVNLTDNQAVDNVYEFHLNKGGQKGQHQIPDSDLPFVGKMNVSTSFTLCPNNCRIRETEFTLFLNVEINDREMSTSEHSRRKNRGLSKKVSQVFRTSSSSKRRTVSKFGGSSSITESCPWEPNALGGTNLLESDTLPNCEMAAIVVKSHLPCKRPEKVRGGWGLKFLNKSGGNQVTVPSESCIQNNGDYSTSMSILIPAGFHGGPRTRNGGPSSLIDRWRSGGRCDCGGWDEGCPLTVLERRSNKAEVMSKIDTQYECKSLDLVTQGSSDFGPTLRMVNVHDGVYYIHFHPPLSALQSFSIAVAIIHAQSPTLQPNLAQDLS</sequence>
<keyword evidence="3" id="KW-1185">Reference proteome</keyword>
<accession>A0AAN9QZH4</accession>
<dbReference type="PANTHER" id="PTHR31390:SF2">
    <property type="entry name" value="EXPRESSED PROTEIN"/>
    <property type="match status" value="1"/>
</dbReference>
<dbReference type="EMBL" id="JAYMYR010000006">
    <property type="protein sequence ID" value="KAK7356450.1"/>
    <property type="molecule type" value="Genomic_DNA"/>
</dbReference>
<feature type="region of interest" description="Disordered" evidence="1">
    <location>
        <begin position="327"/>
        <end position="369"/>
    </location>
</feature>
<evidence type="ECO:0008006" key="4">
    <source>
        <dbReference type="Google" id="ProtNLM"/>
    </source>
</evidence>
<dbReference type="AlphaFoldDB" id="A0AAN9QZH4"/>
<proteinExistence type="predicted"/>
<evidence type="ECO:0000313" key="3">
    <source>
        <dbReference type="Proteomes" id="UP001374584"/>
    </source>
</evidence>
<dbReference type="Proteomes" id="UP001374584">
    <property type="component" value="Unassembled WGS sequence"/>
</dbReference>
<evidence type="ECO:0000313" key="2">
    <source>
        <dbReference type="EMBL" id="KAK7356450.1"/>
    </source>
</evidence>
<dbReference type="Pfam" id="PF12043">
    <property type="entry name" value="DUF3527"/>
    <property type="match status" value="1"/>
</dbReference>
<name>A0AAN9QZH4_PHACN</name>
<dbReference type="PANTHER" id="PTHR31390">
    <property type="entry name" value="EXPRESSED PROTEIN"/>
    <property type="match status" value="1"/>
</dbReference>
<dbReference type="InterPro" id="IPR021916">
    <property type="entry name" value="DUF3527"/>
</dbReference>
<evidence type="ECO:0000256" key="1">
    <source>
        <dbReference type="SAM" id="MobiDB-lite"/>
    </source>
</evidence>
<gene>
    <name evidence="2" type="ORF">VNO80_15722</name>
</gene>
<protein>
    <recommendedName>
        <fullName evidence="4">DUF3527 domain-containing protein</fullName>
    </recommendedName>
</protein>
<comment type="caution">
    <text evidence="2">The sequence shown here is derived from an EMBL/GenBank/DDBJ whole genome shotgun (WGS) entry which is preliminary data.</text>
</comment>
<organism evidence="2 3">
    <name type="scientific">Phaseolus coccineus</name>
    <name type="common">Scarlet runner bean</name>
    <name type="synonym">Phaseolus multiflorus</name>
    <dbReference type="NCBI Taxonomy" id="3886"/>
    <lineage>
        <taxon>Eukaryota</taxon>
        <taxon>Viridiplantae</taxon>
        <taxon>Streptophyta</taxon>
        <taxon>Embryophyta</taxon>
        <taxon>Tracheophyta</taxon>
        <taxon>Spermatophyta</taxon>
        <taxon>Magnoliopsida</taxon>
        <taxon>eudicotyledons</taxon>
        <taxon>Gunneridae</taxon>
        <taxon>Pentapetalae</taxon>
        <taxon>rosids</taxon>
        <taxon>fabids</taxon>
        <taxon>Fabales</taxon>
        <taxon>Fabaceae</taxon>
        <taxon>Papilionoideae</taxon>
        <taxon>50 kb inversion clade</taxon>
        <taxon>NPAAA clade</taxon>
        <taxon>indigoferoid/millettioid clade</taxon>
        <taxon>Phaseoleae</taxon>
        <taxon>Phaseolus</taxon>
    </lineage>
</organism>
<reference evidence="2 3" key="1">
    <citation type="submission" date="2024-01" db="EMBL/GenBank/DDBJ databases">
        <title>The genomes of 5 underutilized Papilionoideae crops provide insights into root nodulation and disease resistanc.</title>
        <authorList>
            <person name="Jiang F."/>
        </authorList>
    </citation>
    <scope>NUCLEOTIDE SEQUENCE [LARGE SCALE GENOMIC DNA]</scope>
    <source>
        <strain evidence="2">JINMINGXINNONG_FW02</strain>
        <tissue evidence="2">Leaves</tissue>
    </source>
</reference>